<dbReference type="Proteomes" id="UP000624244">
    <property type="component" value="Unassembled WGS sequence"/>
</dbReference>
<evidence type="ECO:0000259" key="1">
    <source>
        <dbReference type="Pfam" id="PF17111"/>
    </source>
</evidence>
<name>A0A8H6DWD4_COCSA</name>
<dbReference type="AlphaFoldDB" id="A0A8H6DWD4"/>
<protein>
    <recommendedName>
        <fullName evidence="1">Azaphilone pigments biosynthesis cluster protein L N-terminal domain-containing protein</fullName>
    </recommendedName>
</protein>
<evidence type="ECO:0000313" key="3">
    <source>
        <dbReference type="Proteomes" id="UP000624244"/>
    </source>
</evidence>
<feature type="domain" description="Azaphilone pigments biosynthesis cluster protein L N-terminal" evidence="1">
    <location>
        <begin position="2"/>
        <end position="217"/>
    </location>
</feature>
<dbReference type="InterPro" id="IPR031348">
    <property type="entry name" value="PigL_N"/>
</dbReference>
<gene>
    <name evidence="2" type="ORF">GGP41_010116</name>
</gene>
<proteinExistence type="predicted"/>
<reference evidence="2" key="1">
    <citation type="submission" date="2019-11" db="EMBL/GenBank/DDBJ databases">
        <title>Bipolaris sorokiniana Genome sequencing.</title>
        <authorList>
            <person name="Wang H."/>
        </authorList>
    </citation>
    <scope>NUCLEOTIDE SEQUENCE</scope>
</reference>
<organism evidence="2 3">
    <name type="scientific">Cochliobolus sativus</name>
    <name type="common">Common root rot and spot blotch fungus</name>
    <name type="synonym">Bipolaris sorokiniana</name>
    <dbReference type="NCBI Taxonomy" id="45130"/>
    <lineage>
        <taxon>Eukaryota</taxon>
        <taxon>Fungi</taxon>
        <taxon>Dikarya</taxon>
        <taxon>Ascomycota</taxon>
        <taxon>Pezizomycotina</taxon>
        <taxon>Dothideomycetes</taxon>
        <taxon>Pleosporomycetidae</taxon>
        <taxon>Pleosporales</taxon>
        <taxon>Pleosporineae</taxon>
        <taxon>Pleosporaceae</taxon>
        <taxon>Bipolaris</taxon>
    </lineage>
</organism>
<accession>A0A8H6DWD4</accession>
<dbReference type="Pfam" id="PF17111">
    <property type="entry name" value="PigL_N"/>
    <property type="match status" value="1"/>
</dbReference>
<dbReference type="OMA" id="WANAPKT"/>
<dbReference type="EMBL" id="WNKQ01000010">
    <property type="protein sequence ID" value="KAF5848955.1"/>
    <property type="molecule type" value="Genomic_DNA"/>
</dbReference>
<evidence type="ECO:0000313" key="2">
    <source>
        <dbReference type="EMBL" id="KAF5848955.1"/>
    </source>
</evidence>
<comment type="caution">
    <text evidence="2">The sequence shown here is derived from an EMBL/GenBank/DDBJ whole genome shotgun (WGS) entry which is preliminary data.</text>
</comment>
<sequence>MTDPLSITASVVAVAGLAYSSSKVLYELISTIRDAPSVFQDLNQDISTLSHILNALKTNLSDRGATKGEAQLACFTAMEQTLQGCDLACRAFKEKVHDLTIHSQDGKRSFRDGVKLKFQSKSIDDFHAKVNSWKASLALALDVALLVTPHSDKNALNALENKMTTARDQITVSLEQVNTRLDKLLALEPESEEDLQMIAQKKAVEEQQKAAFVQCLSLYQAAVDRATQMTGHSFKNNKLLGEAKAIYGDVGQLGEHSKNHSYDGNEANNETRAVYGNIDGKSFSDFIGRGT</sequence>